<dbReference type="GO" id="GO:0062054">
    <property type="term" value="F:fluoride channel activity"/>
    <property type="evidence" value="ECO:0007669"/>
    <property type="project" value="UniProtKB-UniRule"/>
</dbReference>
<dbReference type="HAMAP" id="MF_00454">
    <property type="entry name" value="FluC"/>
    <property type="match status" value="1"/>
</dbReference>
<dbReference type="GO" id="GO:0046872">
    <property type="term" value="F:metal ion binding"/>
    <property type="evidence" value="ECO:0007669"/>
    <property type="project" value="UniProtKB-KW"/>
</dbReference>
<comment type="catalytic activity">
    <reaction evidence="8">
        <text>fluoride(in) = fluoride(out)</text>
        <dbReference type="Rhea" id="RHEA:76159"/>
        <dbReference type="ChEBI" id="CHEBI:17051"/>
    </reaction>
    <physiologicalReaction direction="left-to-right" evidence="8">
        <dbReference type="Rhea" id="RHEA:76160"/>
    </physiologicalReaction>
</comment>
<evidence type="ECO:0000256" key="4">
    <source>
        <dbReference type="ARBA" id="ARBA00022989"/>
    </source>
</evidence>
<feature type="binding site" evidence="10">
    <location>
        <position position="82"/>
    </location>
    <ligand>
        <name>Na(+)</name>
        <dbReference type="ChEBI" id="CHEBI:29101"/>
        <note>structural</note>
    </ligand>
</feature>
<keyword evidence="4 10" id="KW-1133">Transmembrane helix</keyword>
<evidence type="ECO:0000256" key="3">
    <source>
        <dbReference type="ARBA" id="ARBA00022692"/>
    </source>
</evidence>
<proteinExistence type="inferred from homology"/>
<keyword evidence="5 10" id="KW-0472">Membrane</keyword>
<comment type="activity regulation">
    <text evidence="10">Na(+) is not transported, but it plays an essential structural role and its presence is essential for fluoride channel function.</text>
</comment>
<dbReference type="InterPro" id="IPR003691">
    <property type="entry name" value="FluC"/>
</dbReference>
<comment type="function">
    <text evidence="9 10">Fluoride-specific ion channel. Important for reducing fluoride concentration in the cell, thus reducing its toxicity.</text>
</comment>
<feature type="binding site" evidence="10">
    <location>
        <position position="85"/>
    </location>
    <ligand>
        <name>Na(+)</name>
        <dbReference type="ChEBI" id="CHEBI:29101"/>
        <note>structural</note>
    </ligand>
</feature>
<keyword evidence="10" id="KW-0479">Metal-binding</keyword>
<dbReference type="NCBIfam" id="TIGR00494">
    <property type="entry name" value="crcB"/>
    <property type="match status" value="1"/>
</dbReference>
<evidence type="ECO:0000256" key="10">
    <source>
        <dbReference type="HAMAP-Rule" id="MF_00454"/>
    </source>
</evidence>
<feature type="transmembrane region" description="Helical" evidence="10">
    <location>
        <begin position="75"/>
        <end position="92"/>
    </location>
</feature>
<keyword evidence="6 10" id="KW-0407">Ion channel</keyword>
<feature type="transmembrane region" description="Helical" evidence="10">
    <location>
        <begin position="104"/>
        <end position="127"/>
    </location>
</feature>
<keyword evidence="10" id="KW-0406">Ion transport</keyword>
<comment type="subcellular location">
    <subcellularLocation>
        <location evidence="1 10">Cell membrane</location>
        <topology evidence="1 10">Multi-pass membrane protein</topology>
    </subcellularLocation>
</comment>
<organism evidence="11 12">
    <name type="scientific">Nocardia aurantiaca</name>
    <dbReference type="NCBI Taxonomy" id="2675850"/>
    <lineage>
        <taxon>Bacteria</taxon>
        <taxon>Bacillati</taxon>
        <taxon>Actinomycetota</taxon>
        <taxon>Actinomycetes</taxon>
        <taxon>Mycobacteriales</taxon>
        <taxon>Nocardiaceae</taxon>
        <taxon>Nocardia</taxon>
    </lineage>
</organism>
<feature type="transmembrane region" description="Helical" evidence="10">
    <location>
        <begin position="47"/>
        <end position="68"/>
    </location>
</feature>
<gene>
    <name evidence="10 11" type="primary">crcB</name>
    <name evidence="10" type="synonym">fluC</name>
    <name evidence="11" type="ORF">GLP40_07290</name>
</gene>
<evidence type="ECO:0000256" key="2">
    <source>
        <dbReference type="ARBA" id="ARBA00022475"/>
    </source>
</evidence>
<evidence type="ECO:0000256" key="1">
    <source>
        <dbReference type="ARBA" id="ARBA00004651"/>
    </source>
</evidence>
<sequence>MAANVAGVDAALLGVIAVGGAIGAEARYAVSLWVPHRGAIPWQTLAVNVFGCFLIGVLMVCITEIWVAHRLMRPFLGVGVLGGFTTMSTYAVEVRTLLESGRVGAGFAYLGGTAVAGLISVVLGVSATRWVSGTARRLGAGDE</sequence>
<dbReference type="RefSeq" id="WP_328289820.1">
    <property type="nucleotide sequence ID" value="NZ_WMBB01000003.1"/>
</dbReference>
<evidence type="ECO:0000256" key="8">
    <source>
        <dbReference type="ARBA" id="ARBA00035585"/>
    </source>
</evidence>
<dbReference type="PANTHER" id="PTHR28259">
    <property type="entry name" value="FLUORIDE EXPORT PROTEIN 1-RELATED"/>
    <property type="match status" value="1"/>
</dbReference>
<dbReference type="Proteomes" id="UP000432464">
    <property type="component" value="Unassembled WGS sequence"/>
</dbReference>
<dbReference type="GO" id="GO:0005886">
    <property type="term" value="C:plasma membrane"/>
    <property type="evidence" value="ECO:0007669"/>
    <property type="project" value="UniProtKB-SubCell"/>
</dbReference>
<reference evidence="11 12" key="1">
    <citation type="submission" date="2019-11" db="EMBL/GenBank/DDBJ databases">
        <title>Nocardia sp. nov. CT2-14 isolated from soil.</title>
        <authorList>
            <person name="Kanchanasin P."/>
            <person name="Tanasupawat S."/>
            <person name="Yuki M."/>
            <person name="Kudo T."/>
        </authorList>
    </citation>
    <scope>NUCLEOTIDE SEQUENCE [LARGE SCALE GENOMIC DNA]</scope>
    <source>
        <strain evidence="11 12">CT2-14</strain>
    </source>
</reference>
<comment type="caution">
    <text evidence="11">The sequence shown here is derived from an EMBL/GenBank/DDBJ whole genome shotgun (WGS) entry which is preliminary data.</text>
</comment>
<dbReference type="AlphaFoldDB" id="A0A6I3KVK7"/>
<name>A0A6I3KVK7_9NOCA</name>
<keyword evidence="3 10" id="KW-0812">Transmembrane</keyword>
<accession>A0A6I3KVK7</accession>
<dbReference type="EMBL" id="WMBB01000003">
    <property type="protein sequence ID" value="MTE12580.1"/>
    <property type="molecule type" value="Genomic_DNA"/>
</dbReference>
<evidence type="ECO:0000256" key="5">
    <source>
        <dbReference type="ARBA" id="ARBA00023136"/>
    </source>
</evidence>
<dbReference type="PANTHER" id="PTHR28259:SF1">
    <property type="entry name" value="FLUORIDE EXPORT PROTEIN 1-RELATED"/>
    <property type="match status" value="1"/>
</dbReference>
<dbReference type="GO" id="GO:0140114">
    <property type="term" value="P:cellular detoxification of fluoride"/>
    <property type="evidence" value="ECO:0007669"/>
    <property type="project" value="UniProtKB-UniRule"/>
</dbReference>
<evidence type="ECO:0000256" key="7">
    <source>
        <dbReference type="ARBA" id="ARBA00035120"/>
    </source>
</evidence>
<keyword evidence="10" id="KW-0915">Sodium</keyword>
<evidence type="ECO:0000256" key="9">
    <source>
        <dbReference type="ARBA" id="ARBA00049940"/>
    </source>
</evidence>
<evidence type="ECO:0000313" key="11">
    <source>
        <dbReference type="EMBL" id="MTE12580.1"/>
    </source>
</evidence>
<keyword evidence="12" id="KW-1185">Reference proteome</keyword>
<keyword evidence="2 10" id="KW-1003">Cell membrane</keyword>
<dbReference type="Pfam" id="PF02537">
    <property type="entry name" value="CRCB"/>
    <property type="match status" value="1"/>
</dbReference>
<protein>
    <recommendedName>
        <fullName evidence="10">Fluoride-specific ion channel FluC</fullName>
    </recommendedName>
</protein>
<keyword evidence="10" id="KW-0813">Transport</keyword>
<evidence type="ECO:0000313" key="12">
    <source>
        <dbReference type="Proteomes" id="UP000432464"/>
    </source>
</evidence>
<comment type="similarity">
    <text evidence="7 10">Belongs to the fluoride channel Fluc/FEX (TC 1.A.43) family.</text>
</comment>
<evidence type="ECO:0000256" key="6">
    <source>
        <dbReference type="ARBA" id="ARBA00023303"/>
    </source>
</evidence>